<comment type="caution">
    <text evidence="12">The sequence shown here is derived from an EMBL/GenBank/DDBJ whole genome shotgun (WGS) entry which is preliminary data.</text>
</comment>
<keyword evidence="6" id="KW-0479">Metal-binding</keyword>
<dbReference type="Gene3D" id="2.40.40.20">
    <property type="match status" value="1"/>
</dbReference>
<comment type="similarity">
    <text evidence="3">Belongs to the prokaryotic molybdopterin-containing oxidoreductase family. NasA/NapA/NarB subfamily.</text>
</comment>
<reference evidence="13" key="1">
    <citation type="journal article" date="2019" name="Int. J. Syst. Evol. Microbiol.">
        <title>The Global Catalogue of Microorganisms (GCM) 10K type strain sequencing project: providing services to taxonomists for standard genome sequencing and annotation.</title>
        <authorList>
            <consortium name="The Broad Institute Genomics Platform"/>
            <consortium name="The Broad Institute Genome Sequencing Center for Infectious Disease"/>
            <person name="Wu L."/>
            <person name="Ma J."/>
        </authorList>
    </citation>
    <scope>NUCLEOTIDE SEQUENCE [LARGE SCALE GENOMIC DNA]</scope>
    <source>
        <strain evidence="13">CCUG 54356</strain>
    </source>
</reference>
<evidence type="ECO:0000256" key="10">
    <source>
        <dbReference type="ARBA" id="ARBA00023063"/>
    </source>
</evidence>
<dbReference type="InterPro" id="IPR006963">
    <property type="entry name" value="Mopterin_OxRdtase_4Fe-4S_dom"/>
</dbReference>
<dbReference type="Pfam" id="PF00384">
    <property type="entry name" value="Molybdopterin"/>
    <property type="match status" value="1"/>
</dbReference>
<protein>
    <submittedName>
        <fullName evidence="12">Molybdopterin-dependent oxidoreductase</fullName>
    </submittedName>
</protein>
<comment type="cofactor">
    <cofactor evidence="1">
        <name>Mo-bis(molybdopterin guanine dinucleotide)</name>
        <dbReference type="ChEBI" id="CHEBI:60539"/>
    </cofactor>
</comment>
<evidence type="ECO:0000313" key="13">
    <source>
        <dbReference type="Proteomes" id="UP001597264"/>
    </source>
</evidence>
<evidence type="ECO:0000256" key="8">
    <source>
        <dbReference type="ARBA" id="ARBA00023004"/>
    </source>
</evidence>
<dbReference type="InterPro" id="IPR041854">
    <property type="entry name" value="BFD-like_2Fe2S-bd_dom_sf"/>
</dbReference>
<gene>
    <name evidence="12" type="ORF">ACFQ2X_03370</name>
</gene>
<keyword evidence="4" id="KW-0004">4Fe-4S</keyword>
<evidence type="ECO:0000256" key="3">
    <source>
        <dbReference type="ARBA" id="ARBA00008747"/>
    </source>
</evidence>
<dbReference type="InterPro" id="IPR007419">
    <property type="entry name" value="BFD-like_2Fe2S-bd_dom"/>
</dbReference>
<evidence type="ECO:0000256" key="2">
    <source>
        <dbReference type="ARBA" id="ARBA00001966"/>
    </source>
</evidence>
<dbReference type="Pfam" id="PF01568">
    <property type="entry name" value="Molydop_binding"/>
    <property type="match status" value="1"/>
</dbReference>
<dbReference type="Pfam" id="PF04879">
    <property type="entry name" value="Molybdop_Fe4S4"/>
    <property type="match status" value="1"/>
</dbReference>
<dbReference type="PROSITE" id="PS00551">
    <property type="entry name" value="MOLYBDOPTERIN_PROK_1"/>
    <property type="match status" value="1"/>
</dbReference>
<keyword evidence="9" id="KW-0411">Iron-sulfur</keyword>
<evidence type="ECO:0000256" key="4">
    <source>
        <dbReference type="ARBA" id="ARBA00022485"/>
    </source>
</evidence>
<evidence type="ECO:0000256" key="1">
    <source>
        <dbReference type="ARBA" id="ARBA00001942"/>
    </source>
</evidence>
<comment type="cofactor">
    <cofactor evidence="2">
        <name>[4Fe-4S] cluster</name>
        <dbReference type="ChEBI" id="CHEBI:49883"/>
    </cofactor>
</comment>
<keyword evidence="7" id="KW-0560">Oxidoreductase</keyword>
<dbReference type="CDD" id="cd02754">
    <property type="entry name" value="MopB_Nitrate-R-NapA-like"/>
    <property type="match status" value="1"/>
</dbReference>
<keyword evidence="13" id="KW-1185">Reference proteome</keyword>
<dbReference type="Proteomes" id="UP001597264">
    <property type="component" value="Unassembled WGS sequence"/>
</dbReference>
<accession>A0ABW3U5B9</accession>
<feature type="domain" description="4Fe-4S Mo/W bis-MGD-type" evidence="11">
    <location>
        <begin position="9"/>
        <end position="70"/>
    </location>
</feature>
<dbReference type="InterPro" id="IPR006657">
    <property type="entry name" value="MoPterin_dinucl-bd_dom"/>
</dbReference>
<dbReference type="RefSeq" id="WP_230437636.1">
    <property type="nucleotide sequence ID" value="NZ_CP087715.1"/>
</dbReference>
<dbReference type="InterPro" id="IPR041957">
    <property type="entry name" value="CT_Nitrate-R-NapA-like"/>
</dbReference>
<keyword evidence="10" id="KW-0534">Nitrate assimilation</keyword>
<dbReference type="Gene3D" id="2.20.25.90">
    <property type="entry name" value="ADC-like domains"/>
    <property type="match status" value="1"/>
</dbReference>
<sequence length="901" mass="98340">MALTELFSARKSCTTCPYCGVGCGVAATQALQPGDGDPVIRIQGDEQHPANHGKLCVKGSSLADTLGNHGRLLKPQLHGSDCDWDTALDYAASKLRATIDEYGPDSVAFYLSGQLLTEDYYVANKLMKGFIGTANVDTNSRLCMSSAVAAYKRALGADAVPCNYEDLDEAELVVLIGSNAAWTHPILFQRMQAGKARLVVVDPRASATSEMADLHLAITPGSDGALFNGLLHYLTEYGALDQTFIDNHTEHFTDALYAAAEWTPEKVAEYCSVALDQLLAFYELFRSTEKAVSFYSQGVNQSSSGTDKNNSIINCHLATGRIGKPGCGPFSITGQPNAMGGREVGGLANMLAAHMDFSDDNINRVGRFWQASNMAKGPGLKAVDLFDAIDSGKVKAVWIMATNPAVSMPDARKVAAALRKCPTVIVSDCVGDTDTARCADLLLPATTWGEKNGTVTNSERRISRQKGFLEIPGEARHDWDIICDVAHRLGYGEAFDYQHPVEIFREHAALSGFENNRAQTRRAFDISALAEISEQEYDHYFTPVQWPVNADNPDGTPRLFSDGDFFTPNGRARFIAVDPQCPKQATGNQYPLVMNSGRLRDQWHTMTRTGRARKLLDHSEAPEVHVHPQEAQKFGIEDAQLVRVESETGQFFGRARVTASQKPGQLFAPIHWSDSLAHNATVSALAVPVTDPFSGQPEFKQMAVNIEPLKAHSYACLLLRTSTATELHSRLQAGDRLLEDTILHWYRVPVEGGYRFELALKQQPDWQAIADKLFNLSGQQLNRQRLQLPSGERWLLHSEQMELLVFTSADWQSLPDRKTLEDALNKPLPEVPAQLLQNVPAGAQMVCTCLQVSRKEIEAAIADGAASVDELGELLGCGTNCGSCKPEISALLNTNLAVAVG</sequence>
<dbReference type="Gene3D" id="3.40.50.740">
    <property type="match status" value="1"/>
</dbReference>
<keyword evidence="5" id="KW-0500">Molybdenum</keyword>
<dbReference type="SUPFAM" id="SSF50692">
    <property type="entry name" value="ADC-like"/>
    <property type="match status" value="1"/>
</dbReference>
<evidence type="ECO:0000256" key="5">
    <source>
        <dbReference type="ARBA" id="ARBA00022505"/>
    </source>
</evidence>
<organism evidence="12 13">
    <name type="scientific">Microbulbifer celer</name>
    <dbReference type="NCBI Taxonomy" id="435905"/>
    <lineage>
        <taxon>Bacteria</taxon>
        <taxon>Pseudomonadati</taxon>
        <taxon>Pseudomonadota</taxon>
        <taxon>Gammaproteobacteria</taxon>
        <taxon>Cellvibrionales</taxon>
        <taxon>Microbulbiferaceae</taxon>
        <taxon>Microbulbifer</taxon>
    </lineage>
</organism>
<dbReference type="InterPro" id="IPR006655">
    <property type="entry name" value="Mopterin_OxRdtase_prok_CS"/>
</dbReference>
<dbReference type="PROSITE" id="PS51669">
    <property type="entry name" value="4FE4S_MOW_BIS_MGD"/>
    <property type="match status" value="1"/>
</dbReference>
<evidence type="ECO:0000313" key="12">
    <source>
        <dbReference type="EMBL" id="MFD1215627.1"/>
    </source>
</evidence>
<evidence type="ECO:0000256" key="6">
    <source>
        <dbReference type="ARBA" id="ARBA00022723"/>
    </source>
</evidence>
<dbReference type="InterPro" id="IPR006656">
    <property type="entry name" value="Mopterin_OxRdtase"/>
</dbReference>
<dbReference type="Gene3D" id="1.10.10.1100">
    <property type="entry name" value="BFD-like [2Fe-2S]-binding domain"/>
    <property type="match status" value="1"/>
</dbReference>
<dbReference type="PANTHER" id="PTHR43105:SF9">
    <property type="entry name" value="NADPH-FE(3+) OXIDOREDUCTASE SUBUNIT ALPHA"/>
    <property type="match status" value="1"/>
</dbReference>
<dbReference type="Gene3D" id="3.40.228.10">
    <property type="entry name" value="Dimethylsulfoxide Reductase, domain 2"/>
    <property type="match status" value="1"/>
</dbReference>
<dbReference type="InterPro" id="IPR009010">
    <property type="entry name" value="Asp_de-COase-like_dom_sf"/>
</dbReference>
<dbReference type="SMART" id="SM00926">
    <property type="entry name" value="Molybdop_Fe4S4"/>
    <property type="match status" value="1"/>
</dbReference>
<name>A0ABW3U5B9_9GAMM</name>
<dbReference type="EMBL" id="JBHTLR010000004">
    <property type="protein sequence ID" value="MFD1215627.1"/>
    <property type="molecule type" value="Genomic_DNA"/>
</dbReference>
<evidence type="ECO:0000256" key="9">
    <source>
        <dbReference type="ARBA" id="ARBA00023014"/>
    </source>
</evidence>
<dbReference type="SUPFAM" id="SSF53706">
    <property type="entry name" value="Formate dehydrogenase/DMSO reductase, domains 1-3"/>
    <property type="match status" value="1"/>
</dbReference>
<dbReference type="PROSITE" id="PS00932">
    <property type="entry name" value="MOLYBDOPTERIN_PROK_3"/>
    <property type="match status" value="1"/>
</dbReference>
<dbReference type="PANTHER" id="PTHR43105">
    <property type="entry name" value="RESPIRATORY NITRATE REDUCTASE"/>
    <property type="match status" value="1"/>
</dbReference>
<dbReference type="PROSITE" id="PS00490">
    <property type="entry name" value="MOLYBDOPTERIN_PROK_2"/>
    <property type="match status" value="1"/>
</dbReference>
<dbReference type="InterPro" id="IPR050123">
    <property type="entry name" value="Prok_molybdopt-oxidoreductase"/>
</dbReference>
<evidence type="ECO:0000259" key="11">
    <source>
        <dbReference type="PROSITE" id="PS51669"/>
    </source>
</evidence>
<dbReference type="CDD" id="cd02791">
    <property type="entry name" value="MopB_CT_Nitrate-R-NapA-like"/>
    <property type="match status" value="1"/>
</dbReference>
<proteinExistence type="inferred from homology"/>
<evidence type="ECO:0000256" key="7">
    <source>
        <dbReference type="ARBA" id="ARBA00023002"/>
    </source>
</evidence>
<keyword evidence="8" id="KW-0408">Iron</keyword>
<dbReference type="InterPro" id="IPR027467">
    <property type="entry name" value="MopterinOxRdtase_cofactor_BS"/>
</dbReference>
<dbReference type="Pfam" id="PF04324">
    <property type="entry name" value="Fer2_BFD"/>
    <property type="match status" value="1"/>
</dbReference>